<dbReference type="EMBL" id="GL945017">
    <property type="protein sequence ID" value="EGN56221.1"/>
    <property type="molecule type" value="Genomic_DNA"/>
</dbReference>
<dbReference type="PROSITE" id="PS51257">
    <property type="entry name" value="PROKAR_LIPOPROTEIN"/>
    <property type="match status" value="1"/>
</dbReference>
<dbReference type="eggNOG" id="ENOG502Z7P2">
    <property type="taxonomic scope" value="Bacteria"/>
</dbReference>
<feature type="chain" id="PRO_5003381082" description="Tetratricopeptide repeat protein" evidence="1">
    <location>
        <begin position="27"/>
        <end position="742"/>
    </location>
</feature>
<reference evidence="3" key="1">
    <citation type="journal article" date="2011" name="Stand. Genomic Sci.">
        <title>Non-contiguous finished genome sequence of the opportunistic oral pathogen Prevotella multisaccharivorax type strain (PPPA20).</title>
        <authorList>
            <person name="Pati A."/>
            <person name="Gronow S."/>
            <person name="Lu M."/>
            <person name="Lapidus A."/>
            <person name="Nolan M."/>
            <person name="Lucas S."/>
            <person name="Hammon N."/>
            <person name="Deshpande S."/>
            <person name="Cheng J.F."/>
            <person name="Tapia R."/>
            <person name="Han C."/>
            <person name="Goodwin L."/>
            <person name="Pitluck S."/>
            <person name="Liolios K."/>
            <person name="Pagani I."/>
            <person name="Mavromatis K."/>
            <person name="Mikhailova N."/>
            <person name="Huntemann M."/>
            <person name="Chen A."/>
            <person name="Palaniappan K."/>
            <person name="Land M."/>
            <person name="Hauser L."/>
            <person name="Detter J.C."/>
            <person name="Brambilla E.M."/>
            <person name="Rohde M."/>
            <person name="Goker M."/>
            <person name="Woyke T."/>
            <person name="Bristow J."/>
            <person name="Eisen J.A."/>
            <person name="Markowitz V."/>
            <person name="Hugenholtz P."/>
            <person name="Kyrpides N.C."/>
            <person name="Klenk H.P."/>
            <person name="Ivanova N."/>
        </authorList>
    </citation>
    <scope>NUCLEOTIDE SEQUENCE [LARGE SCALE GENOMIC DNA]</scope>
    <source>
        <strain evidence="3">DSM 17128</strain>
    </source>
</reference>
<proteinExistence type="predicted"/>
<dbReference type="HOGENOM" id="CLU_365954_0_0_10"/>
<feature type="signal peptide" evidence="1">
    <location>
        <begin position="1"/>
        <end position="26"/>
    </location>
</feature>
<dbReference type="STRING" id="688246.Premu_0760"/>
<dbReference type="AlphaFoldDB" id="F8N6K6"/>
<dbReference type="Proteomes" id="UP000002772">
    <property type="component" value="Unassembled WGS sequence"/>
</dbReference>
<gene>
    <name evidence="2" type="ORF">Premu_0760</name>
</gene>
<sequence>MVTFKRFIGIGSLLTALLAISLSAGACVPEAPRHNNYLFSVFNRSLMSDRFTDATDKYWQQYLGNPDAQYRWDVCRDEVMKKARRQKDAELLGYCRSLNAYIGSDVNFNAWDYPTRQKIARRNAVLHNLLQTSKIYQGKRFRAQYNLLRMRALFGLKRYQEAMTFWTSTGQRMQPSVYRDMMRNLYAGCLWRTGRRDQAIEIYAAQQDYQSLKYCVRGYRSLAGIQKVYSTRPNSATLVYLVQDFVNNVQETMDVYELNSFPYADYNNTSKDHDEWMKETDAKKVTTTEANRFIDFARGVVAQGKTSVPCLWQTAIGCLEHQLRRYDKAKEDLAKAMKLAGTPRMKDNARAIYAANSVFSEQHNVTYDKWLTGEMRWLDAKSAEDRKSLTLYETDHYRDVEERMVYNGLVPMFMAAGRTNAALVLLSRMNDTAPDFSECNARAVNFETDDDTKGNWDYQGFYFDALSKTPLDSLKAYSAYLRKQPADSLEHYAWQQAYRDANYYNDLIGTRLLAQARFAEAIPYLEKVGLDFLNTQNIAPYAAQRDYNKERWMGKQRVALPEYPIDEKSTRLPRLTVNRKLQYCRDMVSLIQQYDLMRPSEERMRKAYKLATLWYQGSYEGDCWWMKQYGISTMQDSTAVGTEDFVAKAISLLGESVRSNDFTLREKSLYALAFIRHGDPWFFSGWDDKTQKYYDLDDLRLLPHSRQYKAMASLAAFWKENAPRVDNFVSTCDILKRFCKIQ</sequence>
<protein>
    <recommendedName>
        <fullName evidence="4">Tetratricopeptide repeat protein</fullName>
    </recommendedName>
</protein>
<keyword evidence="3" id="KW-1185">Reference proteome</keyword>
<organism evidence="2 3">
    <name type="scientific">Hallella multisaccharivorax DSM 17128</name>
    <dbReference type="NCBI Taxonomy" id="688246"/>
    <lineage>
        <taxon>Bacteria</taxon>
        <taxon>Pseudomonadati</taxon>
        <taxon>Bacteroidota</taxon>
        <taxon>Bacteroidia</taxon>
        <taxon>Bacteroidales</taxon>
        <taxon>Prevotellaceae</taxon>
        <taxon>Hallella</taxon>
    </lineage>
</organism>
<evidence type="ECO:0000313" key="2">
    <source>
        <dbReference type="EMBL" id="EGN56221.1"/>
    </source>
</evidence>
<keyword evidence="1" id="KW-0732">Signal</keyword>
<accession>F8N6K6</accession>
<evidence type="ECO:0000313" key="3">
    <source>
        <dbReference type="Proteomes" id="UP000002772"/>
    </source>
</evidence>
<name>F8N6K6_9BACT</name>
<evidence type="ECO:0008006" key="4">
    <source>
        <dbReference type="Google" id="ProtNLM"/>
    </source>
</evidence>
<evidence type="ECO:0000256" key="1">
    <source>
        <dbReference type="SAM" id="SignalP"/>
    </source>
</evidence>